<name>A0A0D2JPY5_9BACT</name>
<keyword evidence="14 17" id="KW-1133">Transmembrane helix</keyword>
<dbReference type="GO" id="GO:0017004">
    <property type="term" value="P:cytochrome complex assembly"/>
    <property type="evidence" value="ECO:0007669"/>
    <property type="project" value="TreeGrafter"/>
</dbReference>
<dbReference type="NCBIfam" id="TIGR02968">
    <property type="entry name" value="succ_dehyd_anc"/>
    <property type="match status" value="1"/>
</dbReference>
<feature type="transmembrane region" description="Helical" evidence="17">
    <location>
        <begin position="59"/>
        <end position="81"/>
    </location>
</feature>
<comment type="caution">
    <text evidence="18">The sequence shown here is derived from an EMBL/GenBank/DDBJ whole genome shotgun (WGS) entry which is preliminary data.</text>
</comment>
<evidence type="ECO:0000256" key="8">
    <source>
        <dbReference type="ARBA" id="ARBA00022519"/>
    </source>
</evidence>
<dbReference type="STRING" id="1429043.X474_23690"/>
<keyword evidence="11 17" id="KW-0812">Transmembrane</keyword>
<dbReference type="UniPathway" id="UPA00223"/>
<feature type="transmembrane region" description="Helical" evidence="17">
    <location>
        <begin position="93"/>
        <end position="118"/>
    </location>
</feature>
<comment type="function">
    <text evidence="2">Membrane-anchoring subunit of succinate dehydrogenase (SDH).</text>
</comment>
<proteinExistence type="predicted"/>
<evidence type="ECO:0000256" key="9">
    <source>
        <dbReference type="ARBA" id="ARBA00022532"/>
    </source>
</evidence>
<dbReference type="InterPro" id="IPR014312">
    <property type="entry name" value="Succ_DH_anchor"/>
</dbReference>
<dbReference type="Proteomes" id="UP000032233">
    <property type="component" value="Unassembled WGS sequence"/>
</dbReference>
<sequence length="121" mass="13535">MKYMGSGRTGAFEWFFQRVSGVALVVILGLHFTLLHYTGEPGPVTYEKVAYRLANPYYKGLQLLFLVLALYHAMTGIKLFLDDYVHNPGWRTFLTGALWVATLGFGLFGAVTVLTFTYQGA</sequence>
<evidence type="ECO:0000313" key="19">
    <source>
        <dbReference type="Proteomes" id="UP000032233"/>
    </source>
</evidence>
<dbReference type="InterPro" id="IPR000701">
    <property type="entry name" value="SuccDH_FuR_B_TM-su"/>
</dbReference>
<comment type="pathway">
    <text evidence="4">Carbohydrate metabolism; tricarboxylic acid cycle.</text>
</comment>
<keyword evidence="9" id="KW-0816">Tricarboxylic acid cycle</keyword>
<dbReference type="Pfam" id="PF01127">
    <property type="entry name" value="Sdh_cyt"/>
    <property type="match status" value="1"/>
</dbReference>
<comment type="cofactor">
    <cofactor evidence="1">
        <name>heme</name>
        <dbReference type="ChEBI" id="CHEBI:30413"/>
    </cofactor>
</comment>
<dbReference type="InParanoid" id="A0A0D2JPY5"/>
<evidence type="ECO:0000256" key="17">
    <source>
        <dbReference type="SAM" id="Phobius"/>
    </source>
</evidence>
<evidence type="ECO:0000256" key="10">
    <source>
        <dbReference type="ARBA" id="ARBA00022617"/>
    </source>
</evidence>
<dbReference type="PANTHER" id="PTHR38689:SF1">
    <property type="entry name" value="SUCCINATE DEHYDROGENASE HYDROPHOBIC MEMBRANE ANCHOR SUBUNIT"/>
    <property type="match status" value="1"/>
</dbReference>
<dbReference type="InterPro" id="IPR034804">
    <property type="entry name" value="SQR/QFR_C/D"/>
</dbReference>
<dbReference type="Gene3D" id="1.20.1300.10">
    <property type="entry name" value="Fumarate reductase/succinate dehydrogenase, transmembrane subunit"/>
    <property type="match status" value="1"/>
</dbReference>
<keyword evidence="16 17" id="KW-0472">Membrane</keyword>
<dbReference type="GO" id="GO:0009055">
    <property type="term" value="F:electron transfer activity"/>
    <property type="evidence" value="ECO:0007669"/>
    <property type="project" value="TreeGrafter"/>
</dbReference>
<gene>
    <name evidence="18" type="ORF">X474_23690</name>
</gene>
<accession>A0A0D2JPY5</accession>
<evidence type="ECO:0000256" key="15">
    <source>
        <dbReference type="ARBA" id="ARBA00023004"/>
    </source>
</evidence>
<dbReference type="OrthoDB" id="1492469at2"/>
<protein>
    <recommendedName>
        <fullName evidence="5">Succinate dehydrogenase hydrophobic membrane anchor subunit</fullName>
    </recommendedName>
</protein>
<evidence type="ECO:0000256" key="5">
    <source>
        <dbReference type="ARBA" id="ARBA00019425"/>
    </source>
</evidence>
<dbReference type="SUPFAM" id="SSF81343">
    <property type="entry name" value="Fumarate reductase respiratory complex transmembrane subunits"/>
    <property type="match status" value="1"/>
</dbReference>
<evidence type="ECO:0000256" key="16">
    <source>
        <dbReference type="ARBA" id="ARBA00023136"/>
    </source>
</evidence>
<keyword evidence="13" id="KW-0249">Electron transport</keyword>
<organism evidence="18 19">
    <name type="scientific">Dethiosulfatarculus sandiegensis</name>
    <dbReference type="NCBI Taxonomy" id="1429043"/>
    <lineage>
        <taxon>Bacteria</taxon>
        <taxon>Pseudomonadati</taxon>
        <taxon>Thermodesulfobacteriota</taxon>
        <taxon>Desulfarculia</taxon>
        <taxon>Desulfarculales</taxon>
        <taxon>Desulfarculaceae</taxon>
        <taxon>Dethiosulfatarculus</taxon>
    </lineage>
</organism>
<dbReference type="GO" id="GO:0020037">
    <property type="term" value="F:heme binding"/>
    <property type="evidence" value="ECO:0007669"/>
    <property type="project" value="InterPro"/>
</dbReference>
<evidence type="ECO:0000256" key="2">
    <source>
        <dbReference type="ARBA" id="ARBA00004050"/>
    </source>
</evidence>
<dbReference type="EMBL" id="AZAC01000056">
    <property type="protein sequence ID" value="KIX11515.1"/>
    <property type="molecule type" value="Genomic_DNA"/>
</dbReference>
<dbReference type="AlphaFoldDB" id="A0A0D2JPY5"/>
<dbReference type="GO" id="GO:0006099">
    <property type="term" value="P:tricarboxylic acid cycle"/>
    <property type="evidence" value="ECO:0007669"/>
    <property type="project" value="UniProtKB-UniPathway"/>
</dbReference>
<keyword evidence="12" id="KW-0479">Metal-binding</keyword>
<evidence type="ECO:0000313" key="18">
    <source>
        <dbReference type="EMBL" id="KIX11515.1"/>
    </source>
</evidence>
<reference evidence="18 19" key="1">
    <citation type="submission" date="2013-11" db="EMBL/GenBank/DDBJ databases">
        <title>Metagenomic analysis of a methanogenic consortium involved in long chain n-alkane degradation.</title>
        <authorList>
            <person name="Davidova I.A."/>
            <person name="Callaghan A.V."/>
            <person name="Wawrik B."/>
            <person name="Pruitt S."/>
            <person name="Marks C."/>
            <person name="Duncan K.E."/>
            <person name="Suflita J.M."/>
        </authorList>
    </citation>
    <scope>NUCLEOTIDE SEQUENCE [LARGE SCALE GENOMIC DNA]</scope>
    <source>
        <strain evidence="18 19">SPR</strain>
    </source>
</reference>
<evidence type="ECO:0000256" key="12">
    <source>
        <dbReference type="ARBA" id="ARBA00022723"/>
    </source>
</evidence>
<evidence type="ECO:0000256" key="7">
    <source>
        <dbReference type="ARBA" id="ARBA00022475"/>
    </source>
</evidence>
<evidence type="ECO:0000256" key="14">
    <source>
        <dbReference type="ARBA" id="ARBA00022989"/>
    </source>
</evidence>
<evidence type="ECO:0000256" key="1">
    <source>
        <dbReference type="ARBA" id="ARBA00001971"/>
    </source>
</evidence>
<evidence type="ECO:0000256" key="3">
    <source>
        <dbReference type="ARBA" id="ARBA00004429"/>
    </source>
</evidence>
<keyword evidence="7" id="KW-1003">Cell membrane</keyword>
<keyword evidence="8" id="KW-0997">Cell inner membrane</keyword>
<evidence type="ECO:0000256" key="4">
    <source>
        <dbReference type="ARBA" id="ARBA00005163"/>
    </source>
</evidence>
<keyword evidence="6" id="KW-0813">Transport</keyword>
<comment type="subcellular location">
    <subcellularLocation>
        <location evidence="3">Cell inner membrane</location>
        <topology evidence="3">Multi-pass membrane protein</topology>
    </subcellularLocation>
</comment>
<keyword evidence="15" id="KW-0408">Iron</keyword>
<evidence type="ECO:0000256" key="13">
    <source>
        <dbReference type="ARBA" id="ARBA00022982"/>
    </source>
</evidence>
<evidence type="ECO:0000256" key="6">
    <source>
        <dbReference type="ARBA" id="ARBA00022448"/>
    </source>
</evidence>
<dbReference type="PANTHER" id="PTHR38689">
    <property type="entry name" value="SUCCINATE DEHYDROGENASE HYDROPHOBIC MEMBRANE ANCHOR SUBUNIT"/>
    <property type="match status" value="1"/>
</dbReference>
<dbReference type="GO" id="GO:0046872">
    <property type="term" value="F:metal ion binding"/>
    <property type="evidence" value="ECO:0007669"/>
    <property type="project" value="UniProtKB-KW"/>
</dbReference>
<keyword evidence="19" id="KW-1185">Reference proteome</keyword>
<keyword evidence="10" id="KW-0349">Heme</keyword>
<dbReference type="GO" id="GO:0005886">
    <property type="term" value="C:plasma membrane"/>
    <property type="evidence" value="ECO:0007669"/>
    <property type="project" value="UniProtKB-SubCell"/>
</dbReference>
<dbReference type="RefSeq" id="WP_044351872.1">
    <property type="nucleotide sequence ID" value="NZ_AZAC01000056.1"/>
</dbReference>
<feature type="transmembrane region" description="Helical" evidence="17">
    <location>
        <begin position="21"/>
        <end position="39"/>
    </location>
</feature>
<evidence type="ECO:0000256" key="11">
    <source>
        <dbReference type="ARBA" id="ARBA00022692"/>
    </source>
</evidence>